<evidence type="ECO:0000256" key="3">
    <source>
        <dbReference type="RuleBase" id="RU003616"/>
    </source>
</evidence>
<dbReference type="InterPro" id="IPR031107">
    <property type="entry name" value="Small_HSP"/>
</dbReference>
<comment type="similarity">
    <text evidence="2 3">Belongs to the small heat shock protein (HSP20) family.</text>
</comment>
<accession>A5BP28</accession>
<dbReference type="PROSITE" id="PS01031">
    <property type="entry name" value="SHSP"/>
    <property type="match status" value="1"/>
</dbReference>
<evidence type="ECO:0000313" key="5">
    <source>
        <dbReference type="EMBL" id="CAN74821.1"/>
    </source>
</evidence>
<reference evidence="5" key="1">
    <citation type="journal article" date="2007" name="PLoS ONE">
        <title>The first genome sequence of an elite grapevine cultivar (Pinot noir Vitis vinifera L.): coping with a highly heterozygous genome.</title>
        <authorList>
            <person name="Velasco R."/>
            <person name="Zharkikh A."/>
            <person name="Troggio M."/>
            <person name="Cartwright D.A."/>
            <person name="Cestaro A."/>
            <person name="Pruss D."/>
            <person name="Pindo M."/>
            <person name="FitzGerald L.M."/>
            <person name="Vezzulli S."/>
            <person name="Reid J."/>
            <person name="Malacarne G."/>
            <person name="Iliev D."/>
            <person name="Coppola G."/>
            <person name="Wardell B."/>
            <person name="Micheletti D."/>
            <person name="Macalma T."/>
            <person name="Facci M."/>
            <person name="Mitchell J.T."/>
            <person name="Perazzolli M."/>
            <person name="Eldredge G."/>
            <person name="Gatto P."/>
            <person name="Oyzerski R."/>
            <person name="Moretto M."/>
            <person name="Gutin N."/>
            <person name="Stefanini M."/>
            <person name="Chen Y."/>
            <person name="Segala C."/>
            <person name="Davenport C."/>
            <person name="Dematte L."/>
            <person name="Mraz A."/>
            <person name="Battilana J."/>
            <person name="Stormo K."/>
            <person name="Costa F."/>
            <person name="Tao Q."/>
            <person name="Si-Ammour A."/>
            <person name="Harkins T."/>
            <person name="Lackey A."/>
            <person name="Perbost C."/>
            <person name="Taillon B."/>
            <person name="Stella A."/>
            <person name="Solovyev V."/>
            <person name="Fawcett J.A."/>
            <person name="Sterck L."/>
            <person name="Vandepoele K."/>
            <person name="Grando S.M."/>
            <person name="Toppo S."/>
            <person name="Moser C."/>
            <person name="Lanchbury J."/>
            <person name="Bogden R."/>
            <person name="Skolnick M."/>
            <person name="Sgaramella V."/>
            <person name="Bhatnagar S.K."/>
            <person name="Fontana P."/>
            <person name="Gutin A."/>
            <person name="Van de Peer Y."/>
            <person name="Salamini F."/>
            <person name="Viola R."/>
        </authorList>
    </citation>
    <scope>NUCLEOTIDE SEQUENCE</scope>
</reference>
<protein>
    <recommendedName>
        <fullName evidence="4">SHSP domain-containing protein</fullName>
    </recommendedName>
</protein>
<dbReference type="InterPro" id="IPR002068">
    <property type="entry name" value="A-crystallin/Hsp20_dom"/>
</dbReference>
<evidence type="ECO:0000259" key="4">
    <source>
        <dbReference type="PROSITE" id="PS01031"/>
    </source>
</evidence>
<gene>
    <name evidence="5" type="ORF">VITISV_034592</name>
</gene>
<keyword evidence="1" id="KW-0346">Stress response</keyword>
<organism evidence="5">
    <name type="scientific">Vitis vinifera</name>
    <name type="common">Grape</name>
    <dbReference type="NCBI Taxonomy" id="29760"/>
    <lineage>
        <taxon>Eukaryota</taxon>
        <taxon>Viridiplantae</taxon>
        <taxon>Streptophyta</taxon>
        <taxon>Embryophyta</taxon>
        <taxon>Tracheophyta</taxon>
        <taxon>Spermatophyta</taxon>
        <taxon>Magnoliopsida</taxon>
        <taxon>eudicotyledons</taxon>
        <taxon>Gunneridae</taxon>
        <taxon>Pentapetalae</taxon>
        <taxon>rosids</taxon>
        <taxon>Vitales</taxon>
        <taxon>Vitaceae</taxon>
        <taxon>Viteae</taxon>
        <taxon>Vitis</taxon>
    </lineage>
</organism>
<sequence>MDSSIMEIDSKVVSAGFDAAETMEEPEKQRSLSRTYLRDDKSMNKTLVDVKEYRNAYVFVVDMPGLKSDQIKIRLEEEKVMVVSGERKLDKDKDEKDSVRILRMERKRGKLMKKFELAKNADLSAISSMYEDGVFTVTVEKKPIVKTTTVRNIVVQVG</sequence>
<dbReference type="AlphaFoldDB" id="A5BP28"/>
<dbReference type="SUPFAM" id="SSF49764">
    <property type="entry name" value="HSP20-like chaperones"/>
    <property type="match status" value="1"/>
</dbReference>
<name>A5BP28_VITVI</name>
<dbReference type="InterPro" id="IPR008978">
    <property type="entry name" value="HSP20-like_chaperone"/>
</dbReference>
<feature type="domain" description="SHSP" evidence="4">
    <location>
        <begin position="38"/>
        <end position="158"/>
    </location>
</feature>
<proteinExistence type="inferred from homology"/>
<evidence type="ECO:0000256" key="2">
    <source>
        <dbReference type="PROSITE-ProRule" id="PRU00285"/>
    </source>
</evidence>
<dbReference type="Gene3D" id="2.60.40.790">
    <property type="match status" value="1"/>
</dbReference>
<evidence type="ECO:0000256" key="1">
    <source>
        <dbReference type="ARBA" id="ARBA00023016"/>
    </source>
</evidence>
<dbReference type="Pfam" id="PF00011">
    <property type="entry name" value="HSP20"/>
    <property type="match status" value="1"/>
</dbReference>
<dbReference type="PANTHER" id="PTHR11527">
    <property type="entry name" value="HEAT-SHOCK PROTEIN 20 FAMILY MEMBER"/>
    <property type="match status" value="1"/>
</dbReference>
<dbReference type="EMBL" id="AM466192">
    <property type="protein sequence ID" value="CAN74821.1"/>
    <property type="molecule type" value="Genomic_DNA"/>
</dbReference>